<dbReference type="EMBL" id="JBFNQD010000011">
    <property type="protein sequence ID" value="MEW9309019.1"/>
    <property type="molecule type" value="Genomic_DNA"/>
</dbReference>
<evidence type="ECO:0000256" key="2">
    <source>
        <dbReference type="ARBA" id="ARBA00019403"/>
    </source>
</evidence>
<keyword evidence="5" id="KW-0227">DNA damage</keyword>
<evidence type="ECO:0000313" key="13">
    <source>
        <dbReference type="Proteomes" id="UP001555786"/>
    </source>
</evidence>
<evidence type="ECO:0000256" key="1">
    <source>
        <dbReference type="ARBA" id="ARBA00006521"/>
    </source>
</evidence>
<dbReference type="InterPro" id="IPR005122">
    <property type="entry name" value="Uracil-DNA_glycosylase-like"/>
</dbReference>
<comment type="similarity">
    <text evidence="1">Belongs to the uracil-DNA glycosylase (UDG) superfamily. Type 4 (UDGa) family.</text>
</comment>
<keyword evidence="3" id="KW-0004">4Fe-4S</keyword>
<evidence type="ECO:0000313" key="12">
    <source>
        <dbReference type="EMBL" id="MEW9309019.1"/>
    </source>
</evidence>
<keyword evidence="7" id="KW-0408">Iron</keyword>
<evidence type="ECO:0000256" key="4">
    <source>
        <dbReference type="ARBA" id="ARBA00022723"/>
    </source>
</evidence>
<keyword evidence="9" id="KW-0234">DNA repair</keyword>
<dbReference type="Pfam" id="PF03167">
    <property type="entry name" value="UDG"/>
    <property type="match status" value="1"/>
</dbReference>
<keyword evidence="4" id="KW-0479">Metal-binding</keyword>
<reference evidence="12 13" key="1">
    <citation type="submission" date="2024-07" db="EMBL/GenBank/DDBJ databases">
        <title>Description of Labrys sedimenti sp. nov., isolated from a diclofenac-degrading enrichment culture.</title>
        <authorList>
            <person name="Tancsics A."/>
            <person name="Csepanyi A."/>
        </authorList>
    </citation>
    <scope>NUCLEOTIDE SEQUENCE [LARGE SCALE GENOMIC DNA]</scope>
    <source>
        <strain evidence="12 13">LMG 23578</strain>
    </source>
</reference>
<dbReference type="CDD" id="cd10030">
    <property type="entry name" value="UDG-F4_TTUDGA_SPO1dp_like"/>
    <property type="match status" value="1"/>
</dbReference>
<dbReference type="InterPro" id="IPR051536">
    <property type="entry name" value="UDG_Type-4/5"/>
</dbReference>
<dbReference type="InterPro" id="IPR005273">
    <property type="entry name" value="Ura-DNA_glyco_family4"/>
</dbReference>
<organism evidence="12 13">
    <name type="scientific">Labrys neptuniae</name>
    <dbReference type="NCBI Taxonomy" id="376174"/>
    <lineage>
        <taxon>Bacteria</taxon>
        <taxon>Pseudomonadati</taxon>
        <taxon>Pseudomonadota</taxon>
        <taxon>Alphaproteobacteria</taxon>
        <taxon>Hyphomicrobiales</taxon>
        <taxon>Xanthobacteraceae</taxon>
        <taxon>Labrys</taxon>
    </lineage>
</organism>
<evidence type="ECO:0000256" key="5">
    <source>
        <dbReference type="ARBA" id="ARBA00022763"/>
    </source>
</evidence>
<dbReference type="NCBIfam" id="TIGR03914">
    <property type="entry name" value="UDG_fam_dom"/>
    <property type="match status" value="1"/>
</dbReference>
<sequence>MTARQARTGADTHPPTEAETSASDREEIATLADIRRLAGGCRRCDLYEHATQVVTGEGSEHARLALVGEQPGDQEDLQGRPFVGPAGRLLDRCLQEAELDRDECYVTNAVKHFKFERRGKRRIHERPNAGEVQACKWWLDRELKILKPRLVVALGATAVQALLGRAVGVMKQRGQVLPGPDGLQVLVTVHPSYLLRIPDSGAAERARSAFIEDLRKIHTVLGK</sequence>
<accession>A0ABV3PUQ4</accession>
<evidence type="ECO:0000256" key="3">
    <source>
        <dbReference type="ARBA" id="ARBA00022485"/>
    </source>
</evidence>
<evidence type="ECO:0000259" key="11">
    <source>
        <dbReference type="SMART" id="SM00986"/>
    </source>
</evidence>
<comment type="caution">
    <text evidence="12">The sequence shown here is derived from an EMBL/GenBank/DDBJ whole genome shotgun (WGS) entry which is preliminary data.</text>
</comment>
<keyword evidence="8" id="KW-0411">Iron-sulfur</keyword>
<keyword evidence="6" id="KW-0378">Hydrolase</keyword>
<evidence type="ECO:0000256" key="8">
    <source>
        <dbReference type="ARBA" id="ARBA00023014"/>
    </source>
</evidence>
<dbReference type="SUPFAM" id="SSF52141">
    <property type="entry name" value="Uracil-DNA glycosylase-like"/>
    <property type="match status" value="1"/>
</dbReference>
<dbReference type="PANTHER" id="PTHR33693">
    <property type="entry name" value="TYPE-5 URACIL-DNA GLYCOSYLASE"/>
    <property type="match status" value="1"/>
</dbReference>
<dbReference type="PANTHER" id="PTHR33693:SF9">
    <property type="entry name" value="TYPE-4 URACIL-DNA GLYCOSYLASE"/>
    <property type="match status" value="1"/>
</dbReference>
<name>A0ABV3PUQ4_9HYPH</name>
<keyword evidence="13" id="KW-1185">Reference proteome</keyword>
<dbReference type="RefSeq" id="WP_367625851.1">
    <property type="nucleotide sequence ID" value="NZ_JBFNQD010000011.1"/>
</dbReference>
<feature type="domain" description="Uracil-DNA glycosylase-like" evidence="11">
    <location>
        <begin position="55"/>
        <end position="215"/>
    </location>
</feature>
<dbReference type="NCBIfam" id="TIGR00758">
    <property type="entry name" value="UDG_fam4"/>
    <property type="match status" value="1"/>
</dbReference>
<evidence type="ECO:0000256" key="9">
    <source>
        <dbReference type="ARBA" id="ARBA00023204"/>
    </source>
</evidence>
<protein>
    <recommendedName>
        <fullName evidence="2">Type-4 uracil-DNA glycosylase</fullName>
    </recommendedName>
</protein>
<dbReference type="Proteomes" id="UP001555786">
    <property type="component" value="Unassembled WGS sequence"/>
</dbReference>
<evidence type="ECO:0000256" key="6">
    <source>
        <dbReference type="ARBA" id="ARBA00022801"/>
    </source>
</evidence>
<dbReference type="SMART" id="SM00987">
    <property type="entry name" value="UreE_C"/>
    <property type="match status" value="1"/>
</dbReference>
<evidence type="ECO:0000256" key="7">
    <source>
        <dbReference type="ARBA" id="ARBA00023004"/>
    </source>
</evidence>
<feature type="region of interest" description="Disordered" evidence="10">
    <location>
        <begin position="1"/>
        <end position="24"/>
    </location>
</feature>
<dbReference type="Gene3D" id="3.40.470.10">
    <property type="entry name" value="Uracil-DNA glycosylase-like domain"/>
    <property type="match status" value="1"/>
</dbReference>
<evidence type="ECO:0000256" key="10">
    <source>
        <dbReference type="SAM" id="MobiDB-lite"/>
    </source>
</evidence>
<gene>
    <name evidence="12" type="ORF">ABXS05_25950</name>
</gene>
<proteinExistence type="inferred from homology"/>
<dbReference type="SMART" id="SM00986">
    <property type="entry name" value="UDG"/>
    <property type="match status" value="1"/>
</dbReference>
<dbReference type="InterPro" id="IPR036895">
    <property type="entry name" value="Uracil-DNA_glycosylase-like_sf"/>
</dbReference>